<keyword evidence="4" id="KW-1185">Reference proteome</keyword>
<evidence type="ECO:0000256" key="1">
    <source>
        <dbReference type="ARBA" id="ARBA00022737"/>
    </source>
</evidence>
<gene>
    <name evidence="3" type="ORF">O1Q98_11830</name>
</gene>
<accession>A0ABY8G359</accession>
<name>A0ABY8G359_9GAMM</name>
<dbReference type="InterPro" id="IPR011608">
    <property type="entry name" value="PRD"/>
</dbReference>
<organism evidence="3 4">
    <name type="scientific">Dickeya lacustris</name>
    <dbReference type="NCBI Taxonomy" id="2259638"/>
    <lineage>
        <taxon>Bacteria</taxon>
        <taxon>Pseudomonadati</taxon>
        <taxon>Pseudomonadota</taxon>
        <taxon>Gammaproteobacteria</taxon>
        <taxon>Enterobacterales</taxon>
        <taxon>Pectobacteriaceae</taxon>
        <taxon>Dickeya</taxon>
    </lineage>
</organism>
<dbReference type="PROSITE" id="PS51372">
    <property type="entry name" value="PRD_2"/>
    <property type="match status" value="2"/>
</dbReference>
<sequence>MIVQKVLNNSLVLSVDDDNREVIVMGKGIGFNSKPGDEIAPEKIEKLFVTPSFEKRSGYSGYIEGLSAIPDDVIEMAAMIISHANAQLSSKVREQIFFTLADHLTFAIERSRKGIVMQNRLLPEVRRFYPQQFRVAREAVAIIHQQYGIELPQEEAGNIAFHLVNGQSEGDDVAQAMQSVKMLKDIFNLVQYHFKKEIDTESINYSRFMTHMQFFLQRLQEGEMSTARDSFLLAQVIKEYPDAYRCALLIRDYVKLRLDITLGGNELLWLTVHLVRISGLDA</sequence>
<dbReference type="SMART" id="SM01061">
    <property type="entry name" value="CAT_RBD"/>
    <property type="match status" value="1"/>
</dbReference>
<dbReference type="Gene3D" id="1.10.1790.10">
    <property type="entry name" value="PRD domain"/>
    <property type="match status" value="2"/>
</dbReference>
<dbReference type="Gene3D" id="2.30.24.10">
    <property type="entry name" value="CAT RNA-binding domain"/>
    <property type="match status" value="1"/>
</dbReference>
<dbReference type="PANTHER" id="PTHR30185">
    <property type="entry name" value="CRYPTIC BETA-GLUCOSIDE BGL OPERON ANTITERMINATOR"/>
    <property type="match status" value="1"/>
</dbReference>
<dbReference type="RefSeq" id="WP_125261275.1">
    <property type="nucleotide sequence ID" value="NZ_CP114280.1"/>
</dbReference>
<dbReference type="InterPro" id="IPR004341">
    <property type="entry name" value="CAT_RNA-bd_dom"/>
</dbReference>
<keyword evidence="1" id="KW-0677">Repeat</keyword>
<reference evidence="3 4" key="1">
    <citation type="submission" date="2022-12" db="EMBL/GenBank/DDBJ databases">
        <title>Complete genome sequencing of Dickeya lacustris type strain LMG30899.</title>
        <authorList>
            <person name="Dobhal S."/>
            <person name="Arizala D."/>
            <person name="Arif M."/>
        </authorList>
    </citation>
    <scope>NUCLEOTIDE SEQUENCE [LARGE SCALE GENOMIC DNA]</scope>
    <source>
        <strain evidence="3 4">LMG30899</strain>
    </source>
</reference>
<dbReference type="SUPFAM" id="SSF50151">
    <property type="entry name" value="SacY-like RNA-binding domain"/>
    <property type="match status" value="1"/>
</dbReference>
<dbReference type="NCBIfam" id="NF046042">
    <property type="entry name" value="LicT"/>
    <property type="match status" value="1"/>
</dbReference>
<dbReference type="Pfam" id="PF00874">
    <property type="entry name" value="PRD"/>
    <property type="match status" value="2"/>
</dbReference>
<feature type="domain" description="PRD" evidence="2">
    <location>
        <begin position="174"/>
        <end position="282"/>
    </location>
</feature>
<dbReference type="Pfam" id="PF03123">
    <property type="entry name" value="CAT_RBD"/>
    <property type="match status" value="1"/>
</dbReference>
<feature type="domain" description="PRD" evidence="2">
    <location>
        <begin position="68"/>
        <end position="173"/>
    </location>
</feature>
<dbReference type="InterPro" id="IPR036634">
    <property type="entry name" value="PRD_sf"/>
</dbReference>
<dbReference type="PANTHER" id="PTHR30185:SF15">
    <property type="entry name" value="CRYPTIC BETA-GLUCOSIDE BGL OPERON ANTITERMINATOR"/>
    <property type="match status" value="1"/>
</dbReference>
<dbReference type="InterPro" id="IPR050661">
    <property type="entry name" value="BglG_antiterminators"/>
</dbReference>
<evidence type="ECO:0000313" key="3">
    <source>
        <dbReference type="EMBL" id="WFN54376.1"/>
    </source>
</evidence>
<dbReference type="SUPFAM" id="SSF63520">
    <property type="entry name" value="PTS-regulatory domain, PRD"/>
    <property type="match status" value="2"/>
</dbReference>
<proteinExistence type="predicted"/>
<protein>
    <submittedName>
        <fullName evidence="3">PRD domain-containing protein</fullName>
    </submittedName>
</protein>
<evidence type="ECO:0000313" key="4">
    <source>
        <dbReference type="Proteomes" id="UP001219630"/>
    </source>
</evidence>
<dbReference type="InterPro" id="IPR036650">
    <property type="entry name" value="CAT_RNA-bd_dom_sf"/>
</dbReference>
<evidence type="ECO:0000259" key="2">
    <source>
        <dbReference type="PROSITE" id="PS51372"/>
    </source>
</evidence>
<dbReference type="Proteomes" id="UP001219630">
    <property type="component" value="Chromosome"/>
</dbReference>
<dbReference type="EMBL" id="CP114280">
    <property type="protein sequence ID" value="WFN54376.1"/>
    <property type="molecule type" value="Genomic_DNA"/>
</dbReference>